<dbReference type="GO" id="GO:0022904">
    <property type="term" value="P:respiratory electron transport chain"/>
    <property type="evidence" value="ECO:0007669"/>
    <property type="project" value="InterPro"/>
</dbReference>
<keyword evidence="5 6" id="KW-0472">Membrane</keyword>
<dbReference type="Gene3D" id="1.20.950.20">
    <property type="entry name" value="Transmembrane di-heme cytochromes, Chain C"/>
    <property type="match status" value="1"/>
</dbReference>
<feature type="transmembrane region" description="Helical" evidence="6">
    <location>
        <begin position="71"/>
        <end position="89"/>
    </location>
</feature>
<dbReference type="InterPro" id="IPR016174">
    <property type="entry name" value="Di-haem_cyt_TM"/>
</dbReference>
<dbReference type="GO" id="GO:0005886">
    <property type="term" value="C:plasma membrane"/>
    <property type="evidence" value="ECO:0007669"/>
    <property type="project" value="UniProtKB-SubCell"/>
</dbReference>
<evidence type="ECO:0000256" key="1">
    <source>
        <dbReference type="ARBA" id="ARBA00004651"/>
    </source>
</evidence>
<dbReference type="AlphaFoldDB" id="A0A371R4E1"/>
<feature type="transmembrane region" description="Helical" evidence="6">
    <location>
        <begin position="137"/>
        <end position="161"/>
    </location>
</feature>
<feature type="domain" description="Cytochrome b561 bacterial/Ni-hydrogenase" evidence="7">
    <location>
        <begin position="8"/>
        <end position="211"/>
    </location>
</feature>
<keyword evidence="4 6" id="KW-1133">Transmembrane helix</keyword>
<dbReference type="OrthoDB" id="27017at2157"/>
<evidence type="ECO:0000313" key="9">
    <source>
        <dbReference type="Proteomes" id="UP000256877"/>
    </source>
</evidence>
<dbReference type="EMBL" id="NMUF01000014">
    <property type="protein sequence ID" value="RFA98669.1"/>
    <property type="molecule type" value="Genomic_DNA"/>
</dbReference>
<dbReference type="GO" id="GO:0009055">
    <property type="term" value="F:electron transfer activity"/>
    <property type="evidence" value="ECO:0007669"/>
    <property type="project" value="InterPro"/>
</dbReference>
<comment type="caution">
    <text evidence="8">The sequence shown here is derived from an EMBL/GenBank/DDBJ whole genome shotgun (WGS) entry which is preliminary data.</text>
</comment>
<keyword evidence="3 6" id="KW-0812">Transmembrane</keyword>
<evidence type="ECO:0000256" key="4">
    <source>
        <dbReference type="ARBA" id="ARBA00022989"/>
    </source>
</evidence>
<dbReference type="GO" id="GO:0020037">
    <property type="term" value="F:heme binding"/>
    <property type="evidence" value="ECO:0007669"/>
    <property type="project" value="TreeGrafter"/>
</dbReference>
<dbReference type="Pfam" id="PF01292">
    <property type="entry name" value="Ni_hydr_CYTB"/>
    <property type="match status" value="1"/>
</dbReference>
<sequence>MDKIEIISIGYKIVHHWNLLLFTVLAITGGVLFSIEVTSWFAYIIGSPLSTVVGTDPVTAGVQLLRTSHRFIGFIWGALLITYGIYLLAFRRVEIFKPLARPLSKQMAEAKALIRHYLTGKPLPPDVEKELERHNVLVSYMAILLIVSIIFLSASGVLLVYKDVLGISAATASWLILLHDIGFALGLLFVAFHLFAVTHPSNRPLLVAMFGDGKAELSWVQKHMPKYLARRGLR</sequence>
<dbReference type="SUPFAM" id="SSF81342">
    <property type="entry name" value="Transmembrane di-heme cytochromes"/>
    <property type="match status" value="1"/>
</dbReference>
<evidence type="ECO:0000256" key="2">
    <source>
        <dbReference type="ARBA" id="ARBA00022475"/>
    </source>
</evidence>
<protein>
    <submittedName>
        <fullName evidence="8">Formate dehydrogenase</fullName>
    </submittedName>
</protein>
<feature type="transmembrane region" description="Helical" evidence="6">
    <location>
        <begin position="20"/>
        <end position="45"/>
    </location>
</feature>
<evidence type="ECO:0000313" key="8">
    <source>
        <dbReference type="EMBL" id="RFA98669.1"/>
    </source>
</evidence>
<proteinExistence type="predicted"/>
<feature type="transmembrane region" description="Helical" evidence="6">
    <location>
        <begin position="173"/>
        <end position="196"/>
    </location>
</feature>
<organism evidence="8 9">
    <name type="scientific">Pyrobaculum aerophilum</name>
    <dbReference type="NCBI Taxonomy" id="13773"/>
    <lineage>
        <taxon>Archaea</taxon>
        <taxon>Thermoproteota</taxon>
        <taxon>Thermoprotei</taxon>
        <taxon>Thermoproteales</taxon>
        <taxon>Thermoproteaceae</taxon>
        <taxon>Pyrobaculum</taxon>
    </lineage>
</organism>
<evidence type="ECO:0000256" key="5">
    <source>
        <dbReference type="ARBA" id="ARBA00023136"/>
    </source>
</evidence>
<dbReference type="PANTHER" id="PTHR30485">
    <property type="entry name" value="NI/FE-HYDROGENASE 1 B-TYPE CYTOCHROME SUBUNIT"/>
    <property type="match status" value="1"/>
</dbReference>
<dbReference type="RefSeq" id="WP_116430486.1">
    <property type="nucleotide sequence ID" value="NZ_NMUF01000014.1"/>
</dbReference>
<evidence type="ECO:0000259" key="7">
    <source>
        <dbReference type="Pfam" id="PF01292"/>
    </source>
</evidence>
<name>A0A371R4E1_9CREN</name>
<evidence type="ECO:0000256" key="6">
    <source>
        <dbReference type="SAM" id="Phobius"/>
    </source>
</evidence>
<dbReference type="Proteomes" id="UP000256877">
    <property type="component" value="Unassembled WGS sequence"/>
</dbReference>
<dbReference type="InterPro" id="IPR051542">
    <property type="entry name" value="Hydrogenase_cytochrome"/>
</dbReference>
<evidence type="ECO:0000256" key="3">
    <source>
        <dbReference type="ARBA" id="ARBA00022692"/>
    </source>
</evidence>
<reference evidence="8 9" key="1">
    <citation type="submission" date="2017-07" db="EMBL/GenBank/DDBJ databases">
        <title>Draft genome sequence of aerobic hyperthermophilic archaea, Pyrobaculum aerophilum YKB31 and YKB32.</title>
        <authorList>
            <person name="Mochizuki T."/>
            <person name="Berliner A.J."/>
            <person name="Yoshida-Takashima Y."/>
            <person name="Takaki Y."/>
            <person name="Nunoura T."/>
            <person name="Takai K."/>
        </authorList>
    </citation>
    <scope>NUCLEOTIDE SEQUENCE [LARGE SCALE GENOMIC DNA]</scope>
    <source>
        <strain evidence="8 9">YKB32</strain>
    </source>
</reference>
<accession>A0A371R4E1</accession>
<gene>
    <name evidence="8" type="ORF">CGL52_06540</name>
</gene>
<dbReference type="PANTHER" id="PTHR30485:SF0">
    <property type="entry name" value="NI_FE-HYDROGENASE 1 B-TYPE CYTOCHROME SUBUNIT-RELATED"/>
    <property type="match status" value="1"/>
</dbReference>
<keyword evidence="2" id="KW-1003">Cell membrane</keyword>
<dbReference type="InterPro" id="IPR011577">
    <property type="entry name" value="Cyt_b561_bac/Ni-Hgenase"/>
</dbReference>
<comment type="subcellular location">
    <subcellularLocation>
        <location evidence="1">Cell membrane</location>
        <topology evidence="1">Multi-pass membrane protein</topology>
    </subcellularLocation>
</comment>